<dbReference type="KEGG" id="whj:H9Q79_12840"/>
<dbReference type="Proteomes" id="UP000515860">
    <property type="component" value="Chromosome"/>
</dbReference>
<dbReference type="Gene3D" id="3.40.50.300">
    <property type="entry name" value="P-loop containing nucleotide triphosphate hydrolases"/>
    <property type="match status" value="1"/>
</dbReference>
<keyword evidence="2" id="KW-1185">Reference proteome</keyword>
<dbReference type="SUPFAM" id="SSF52540">
    <property type="entry name" value="P-loop containing nucleoside triphosphate hydrolases"/>
    <property type="match status" value="1"/>
</dbReference>
<keyword evidence="1" id="KW-0808">Transferase</keyword>
<dbReference type="GO" id="GO:0016301">
    <property type="term" value="F:kinase activity"/>
    <property type="evidence" value="ECO:0007669"/>
    <property type="project" value="UniProtKB-KW"/>
</dbReference>
<proteinExistence type="predicted"/>
<sequence length="197" mass="22531">MIICIAREYGSGGHDIGKRLAANLNIPYYDRKLIDAAEDIGLKRSILEKADEAKANPLLNTPQYNVSEIRFRGLSANDIVYQLQSEWIYETANKGSCVIVGRCGDYVLEQTGVPHLSIFITAPFDDRVSREMKRHQLSEKDAVALVKKMDKQRRSYYNYYTDRTWGDPHNYDLCINSTTFGIERAAKLLTVFVRNIE</sequence>
<protein>
    <submittedName>
        <fullName evidence="1">Cytidylate kinase-like family protein</fullName>
    </submittedName>
</protein>
<dbReference type="RefSeq" id="WP_118648087.1">
    <property type="nucleotide sequence ID" value="NZ_CP060635.1"/>
</dbReference>
<dbReference type="EMBL" id="CP060635">
    <property type="protein sequence ID" value="QNM07793.1"/>
    <property type="molecule type" value="Genomic_DNA"/>
</dbReference>
<dbReference type="AlphaFoldDB" id="A0A7G9GAG1"/>
<dbReference type="InterPro" id="IPR027417">
    <property type="entry name" value="P-loop_NTPase"/>
</dbReference>
<gene>
    <name evidence="1" type="ORF">H9Q79_12840</name>
</gene>
<keyword evidence="1" id="KW-0418">Kinase</keyword>
<organism evidence="1 2">
    <name type="scientific">Wansuia hejianensis</name>
    <dbReference type="NCBI Taxonomy" id="2763667"/>
    <lineage>
        <taxon>Bacteria</taxon>
        <taxon>Bacillati</taxon>
        <taxon>Bacillota</taxon>
        <taxon>Clostridia</taxon>
        <taxon>Lachnospirales</taxon>
        <taxon>Lachnospiraceae</taxon>
        <taxon>Wansuia</taxon>
    </lineage>
</organism>
<evidence type="ECO:0000313" key="1">
    <source>
        <dbReference type="EMBL" id="QNM07793.1"/>
    </source>
</evidence>
<name>A0A7G9GAG1_9FIRM</name>
<reference evidence="1 2" key="1">
    <citation type="submission" date="2020-08" db="EMBL/GenBank/DDBJ databases">
        <authorList>
            <person name="Liu C."/>
            <person name="Sun Q."/>
        </authorList>
    </citation>
    <scope>NUCLEOTIDE SEQUENCE [LARGE SCALE GENOMIC DNA]</scope>
    <source>
        <strain evidence="1 2">NSJ-29</strain>
    </source>
</reference>
<accession>A0A7G9GAG1</accession>
<dbReference type="Pfam" id="PF13189">
    <property type="entry name" value="Cytidylate_kin2"/>
    <property type="match status" value="1"/>
</dbReference>
<evidence type="ECO:0000313" key="2">
    <source>
        <dbReference type="Proteomes" id="UP000515860"/>
    </source>
</evidence>